<keyword evidence="1 8" id="KW-0678">Repressor</keyword>
<protein>
    <recommendedName>
        <fullName evidence="8">Transcriptional repressor NrdR</fullName>
    </recommendedName>
</protein>
<dbReference type="Proteomes" id="UP000235589">
    <property type="component" value="Chromosome"/>
</dbReference>
<evidence type="ECO:0000256" key="4">
    <source>
        <dbReference type="ARBA" id="ARBA00022840"/>
    </source>
</evidence>
<evidence type="ECO:0000313" key="11">
    <source>
        <dbReference type="Proteomes" id="UP000235589"/>
    </source>
</evidence>
<comment type="similarity">
    <text evidence="8">Belongs to the NrdR family.</text>
</comment>
<dbReference type="HAMAP" id="MF_00440">
    <property type="entry name" value="NrdR"/>
    <property type="match status" value="1"/>
</dbReference>
<feature type="zinc finger region" evidence="8">
    <location>
        <begin position="3"/>
        <end position="34"/>
    </location>
</feature>
<evidence type="ECO:0000256" key="1">
    <source>
        <dbReference type="ARBA" id="ARBA00022491"/>
    </source>
</evidence>
<evidence type="ECO:0000313" key="10">
    <source>
        <dbReference type="EMBL" id="AUO20018.1"/>
    </source>
</evidence>
<dbReference type="AlphaFoldDB" id="A0A2K9P5H4"/>
<gene>
    <name evidence="8" type="primary">nrdR</name>
    <name evidence="10" type="ORF">B9O19_01869</name>
</gene>
<dbReference type="GO" id="GO:0003677">
    <property type="term" value="F:DNA binding"/>
    <property type="evidence" value="ECO:0007669"/>
    <property type="project" value="UniProtKB-KW"/>
</dbReference>
<keyword evidence="2 8" id="KW-0547">Nucleotide-binding</keyword>
<evidence type="ECO:0000256" key="7">
    <source>
        <dbReference type="ARBA" id="ARBA00023163"/>
    </source>
</evidence>
<dbReference type="Pfam" id="PF03477">
    <property type="entry name" value="ATP-cone"/>
    <property type="match status" value="1"/>
</dbReference>
<proteinExistence type="inferred from homology"/>
<dbReference type="EMBL" id="CP020991">
    <property type="protein sequence ID" value="AUO20018.1"/>
    <property type="molecule type" value="Genomic_DNA"/>
</dbReference>
<keyword evidence="8" id="KW-0863">Zinc-finger</keyword>
<dbReference type="GO" id="GO:0045892">
    <property type="term" value="P:negative regulation of DNA-templated transcription"/>
    <property type="evidence" value="ECO:0007669"/>
    <property type="project" value="UniProtKB-UniRule"/>
</dbReference>
<feature type="domain" description="ATP-cone" evidence="9">
    <location>
        <begin position="49"/>
        <end position="139"/>
    </location>
</feature>
<dbReference type="GO" id="GO:0005524">
    <property type="term" value="F:ATP binding"/>
    <property type="evidence" value="ECO:0007669"/>
    <property type="project" value="UniProtKB-UniRule"/>
</dbReference>
<dbReference type="PANTHER" id="PTHR30455">
    <property type="entry name" value="TRANSCRIPTIONAL REPRESSOR NRDR"/>
    <property type="match status" value="1"/>
</dbReference>
<dbReference type="InterPro" id="IPR005144">
    <property type="entry name" value="ATP-cone_dom"/>
</dbReference>
<keyword evidence="11" id="KW-1185">Reference proteome</keyword>
<dbReference type="RefSeq" id="WP_102366169.1">
    <property type="nucleotide sequence ID" value="NZ_CP020991.1"/>
</dbReference>
<dbReference type="PROSITE" id="PS51161">
    <property type="entry name" value="ATP_CONE"/>
    <property type="match status" value="1"/>
</dbReference>
<evidence type="ECO:0000256" key="6">
    <source>
        <dbReference type="ARBA" id="ARBA00023125"/>
    </source>
</evidence>
<dbReference type="GO" id="GO:0008270">
    <property type="term" value="F:zinc ion binding"/>
    <property type="evidence" value="ECO:0007669"/>
    <property type="project" value="UniProtKB-UniRule"/>
</dbReference>
<sequence>MRCMYCGHIDSKVVDSRSTDDGTAIRRRRECLNCGKRFTTYEKIESVPIIVVKKDKSRQSFDREKLERGILNACASRPVPLQTIDSMISDIESALHNTLQREVSSEKIGEMVMERLRDIDEVAYVRFASVYKQFKDIETFQEELKKLSQNKN</sequence>
<dbReference type="InterPro" id="IPR003796">
    <property type="entry name" value="RNR_NrdR-like"/>
</dbReference>
<name>A0A2K9P5H4_9FIRM</name>
<evidence type="ECO:0000259" key="9">
    <source>
        <dbReference type="PROSITE" id="PS51161"/>
    </source>
</evidence>
<dbReference type="OrthoDB" id="9807461at2"/>
<dbReference type="PANTHER" id="PTHR30455:SF2">
    <property type="entry name" value="TRANSCRIPTIONAL REPRESSOR NRDR"/>
    <property type="match status" value="1"/>
</dbReference>
<keyword evidence="8" id="KW-0479">Metal-binding</keyword>
<keyword evidence="4 8" id="KW-0067">ATP-binding</keyword>
<reference evidence="10 11" key="1">
    <citation type="submission" date="2017-04" db="EMBL/GenBank/DDBJ databases">
        <title>Monoglobus pectinilyticus 14 draft genome.</title>
        <authorList>
            <person name="Kim C."/>
            <person name="Rosendale D.I."/>
            <person name="Kelly W.J."/>
            <person name="Tannock G.W."/>
            <person name="Patchett M.L."/>
            <person name="Jordens J.Z."/>
        </authorList>
    </citation>
    <scope>NUCLEOTIDE SEQUENCE [LARGE SCALE GENOMIC DNA]</scope>
    <source>
        <strain evidence="10 11">14</strain>
    </source>
</reference>
<dbReference type="NCBIfam" id="TIGR00244">
    <property type="entry name" value="transcriptional regulator NrdR"/>
    <property type="match status" value="1"/>
</dbReference>
<dbReference type="GeneID" id="98063248"/>
<comment type="function">
    <text evidence="8">Negatively regulates transcription of bacterial ribonucleotide reductase nrd genes and operons by binding to NrdR-boxes.</text>
</comment>
<dbReference type="KEGG" id="mpec:B9O19_01869"/>
<keyword evidence="5 8" id="KW-0805">Transcription regulation</keyword>
<evidence type="ECO:0000256" key="8">
    <source>
        <dbReference type="HAMAP-Rule" id="MF_00440"/>
    </source>
</evidence>
<comment type="cofactor">
    <cofactor evidence="8">
        <name>Zn(2+)</name>
        <dbReference type="ChEBI" id="CHEBI:29105"/>
    </cofactor>
    <text evidence="8">Binds 1 zinc ion.</text>
</comment>
<dbReference type="InterPro" id="IPR055173">
    <property type="entry name" value="NrdR-like_N"/>
</dbReference>
<evidence type="ECO:0000256" key="2">
    <source>
        <dbReference type="ARBA" id="ARBA00022741"/>
    </source>
</evidence>
<keyword evidence="6 8" id="KW-0238">DNA-binding</keyword>
<evidence type="ECO:0000256" key="3">
    <source>
        <dbReference type="ARBA" id="ARBA00022833"/>
    </source>
</evidence>
<keyword evidence="7 8" id="KW-0804">Transcription</keyword>
<accession>A0A2K9P5H4</accession>
<dbReference type="Pfam" id="PF22811">
    <property type="entry name" value="Zn_ribbon_NrdR"/>
    <property type="match status" value="1"/>
</dbReference>
<keyword evidence="3 8" id="KW-0862">Zinc</keyword>
<organism evidence="10 11">
    <name type="scientific">Monoglobus pectinilyticus</name>
    <dbReference type="NCBI Taxonomy" id="1981510"/>
    <lineage>
        <taxon>Bacteria</taxon>
        <taxon>Bacillati</taxon>
        <taxon>Bacillota</taxon>
        <taxon>Clostridia</taxon>
        <taxon>Monoglobales</taxon>
        <taxon>Monoglobaceae</taxon>
        <taxon>Monoglobus</taxon>
    </lineage>
</organism>
<evidence type="ECO:0000256" key="5">
    <source>
        <dbReference type="ARBA" id="ARBA00023015"/>
    </source>
</evidence>